<dbReference type="Pfam" id="PF04230">
    <property type="entry name" value="PS_pyruv_trans"/>
    <property type="match status" value="1"/>
</dbReference>
<gene>
    <name evidence="2" type="ORF">RWH44_03470</name>
</gene>
<dbReference type="EMBL" id="JAWDIT010000001">
    <property type="protein sequence ID" value="MDU0344758.1"/>
    <property type="molecule type" value="Genomic_DNA"/>
</dbReference>
<accession>A0ABU3SIZ7</accession>
<reference evidence="2 3" key="1">
    <citation type="submission" date="2023-09" db="EMBL/GenBank/DDBJ databases">
        <title>Microbacterium fusihabitans sp. nov., Microbacterium phycihabitans sp. nov., and Microbacterium cervinum sp. nov., isolated from dried seaweeds of beach.</title>
        <authorList>
            <person name="Lee S.D."/>
        </authorList>
    </citation>
    <scope>NUCLEOTIDE SEQUENCE [LARGE SCALE GENOMIC DNA]</scope>
    <source>
        <strain evidence="2 3">KSW2-29</strain>
    </source>
</reference>
<dbReference type="InterPro" id="IPR007345">
    <property type="entry name" value="Polysacch_pyruvyl_Trfase"/>
</dbReference>
<name>A0ABU3SIZ7_9MICO</name>
<dbReference type="Proteomes" id="UP001261125">
    <property type="component" value="Unassembled WGS sequence"/>
</dbReference>
<dbReference type="RefSeq" id="WP_316003477.1">
    <property type="nucleotide sequence ID" value="NZ_JAWDIT010000001.1"/>
</dbReference>
<sequence>MKNSDIFVAAHGQDDNVGDPALRRAMLAGLAPGRRRHVLIGTASPAYVNALGLRDDDVTYANRRDWQLAAFRHALLGRAAFVSNAGEIQLNKRRLRINRVDRLLVGLIRLRGGAAITTGLGVRDPFGAPSPMLTSLSRACQITTWRDEDSRRFADAGTVRPDWAFALGSDLDVVRSTQRPLLVVSMRGDTPALTEAWQDAVAKVADILGLEALVVAQVERDVARGVELAHALGARSHPWHGGDHLAAEADLREVYRRARVVISDRLHVLIFAATEGAVPLYLPNIDSAKIPRTMAVVGLGDHHVSPHDDDLSTKVAALADGQADVMSKVVAARSQLHDLATSMNNLIEGGTGR</sequence>
<keyword evidence="2" id="KW-0808">Transferase</keyword>
<protein>
    <submittedName>
        <fullName evidence="2">Polysaccharide pyruvyl transferase family protein</fullName>
    </submittedName>
</protein>
<organism evidence="2 3">
    <name type="scientific">Microbacterium phycohabitans</name>
    <dbReference type="NCBI Taxonomy" id="3075993"/>
    <lineage>
        <taxon>Bacteria</taxon>
        <taxon>Bacillati</taxon>
        <taxon>Actinomycetota</taxon>
        <taxon>Actinomycetes</taxon>
        <taxon>Micrococcales</taxon>
        <taxon>Microbacteriaceae</taxon>
        <taxon>Microbacterium</taxon>
    </lineage>
</organism>
<evidence type="ECO:0000259" key="1">
    <source>
        <dbReference type="Pfam" id="PF04230"/>
    </source>
</evidence>
<keyword evidence="3" id="KW-1185">Reference proteome</keyword>
<dbReference type="GO" id="GO:0016740">
    <property type="term" value="F:transferase activity"/>
    <property type="evidence" value="ECO:0007669"/>
    <property type="project" value="UniProtKB-KW"/>
</dbReference>
<feature type="domain" description="Polysaccharide pyruvyl transferase" evidence="1">
    <location>
        <begin position="135"/>
        <end position="276"/>
    </location>
</feature>
<proteinExistence type="predicted"/>
<comment type="caution">
    <text evidence="2">The sequence shown here is derived from an EMBL/GenBank/DDBJ whole genome shotgun (WGS) entry which is preliminary data.</text>
</comment>
<evidence type="ECO:0000313" key="2">
    <source>
        <dbReference type="EMBL" id="MDU0344758.1"/>
    </source>
</evidence>
<evidence type="ECO:0000313" key="3">
    <source>
        <dbReference type="Proteomes" id="UP001261125"/>
    </source>
</evidence>